<organism evidence="1 2">
    <name type="scientific">Lederbergia wuyishanensis</name>
    <dbReference type="NCBI Taxonomy" id="1347903"/>
    <lineage>
        <taxon>Bacteria</taxon>
        <taxon>Bacillati</taxon>
        <taxon>Bacillota</taxon>
        <taxon>Bacilli</taxon>
        <taxon>Bacillales</taxon>
        <taxon>Bacillaceae</taxon>
        <taxon>Lederbergia</taxon>
    </lineage>
</organism>
<keyword evidence="2" id="KW-1185">Reference proteome</keyword>
<dbReference type="Proteomes" id="UP001232343">
    <property type="component" value="Unassembled WGS sequence"/>
</dbReference>
<protein>
    <recommendedName>
        <fullName evidence="3">LAGLIDADG homing endonuclease</fullName>
    </recommendedName>
</protein>
<evidence type="ECO:0000313" key="2">
    <source>
        <dbReference type="Proteomes" id="UP001232343"/>
    </source>
</evidence>
<accession>A0ABU0D6B8</accession>
<evidence type="ECO:0000313" key="1">
    <source>
        <dbReference type="EMBL" id="MDQ0343951.1"/>
    </source>
</evidence>
<sequence length="193" mass="22453">MSKFTIAYVPQPDFSACDEACLAMIAQIPIEEAVSVMKGMRGSGTSHFYKALKKYKIDYISWRSVVDIKDLPPLCVLLVKFPAYHHSVIYYNGTYYDPEFGVLESYTPEGKITHYMELFKDGIYEDKQIELKIPNDFNEAFELNQEAYEVFNRLPYPQKSKYINGISHYKNPVVRKKYIEKIMTILKRQGDSI</sequence>
<gene>
    <name evidence="1" type="ORF">J2S14_002786</name>
</gene>
<dbReference type="RefSeq" id="WP_244682229.1">
    <property type="nucleotide sequence ID" value="NZ_JALIRM010000010.1"/>
</dbReference>
<dbReference type="Pfam" id="PF13376">
    <property type="entry name" value="OmdA"/>
    <property type="match status" value="1"/>
</dbReference>
<proteinExistence type="predicted"/>
<name>A0ABU0D6B8_9BACI</name>
<evidence type="ECO:0008006" key="3">
    <source>
        <dbReference type="Google" id="ProtNLM"/>
    </source>
</evidence>
<dbReference type="EMBL" id="JAUSUO010000007">
    <property type="protein sequence ID" value="MDQ0343951.1"/>
    <property type="molecule type" value="Genomic_DNA"/>
</dbReference>
<comment type="caution">
    <text evidence="1">The sequence shown here is derived from an EMBL/GenBank/DDBJ whole genome shotgun (WGS) entry which is preliminary data.</text>
</comment>
<reference evidence="1 2" key="1">
    <citation type="submission" date="2023-07" db="EMBL/GenBank/DDBJ databases">
        <title>Genomic Encyclopedia of Type Strains, Phase IV (KMG-IV): sequencing the most valuable type-strain genomes for metagenomic binning, comparative biology and taxonomic classification.</title>
        <authorList>
            <person name="Goeker M."/>
        </authorList>
    </citation>
    <scope>NUCLEOTIDE SEQUENCE [LARGE SCALE GENOMIC DNA]</scope>
    <source>
        <strain evidence="1 2">DSM 27848</strain>
    </source>
</reference>